<sequence length="79" mass="8780">MALNLAQQKTKKLAEAVMKNRGIDYNEWLTNHHVKAVEEGNDIILKALSQTNSKNAEKKDSVTHSNSETNKGGHQHGNN</sequence>
<evidence type="ECO:0000313" key="3">
    <source>
        <dbReference type="Proteomes" id="UP001290462"/>
    </source>
</evidence>
<accession>A0AAW9KBV0</accession>
<reference evidence="2" key="1">
    <citation type="submission" date="2023-08" db="EMBL/GenBank/DDBJ databases">
        <title>Genomic characterization of piscicolin 126 produced by Carnobacterium maltaromaticum CM22 strain isolated from salmon (Salmo salar).</title>
        <authorList>
            <person name="Gonzalez-Gragera E."/>
            <person name="Garcia-Lopez J.D."/>
            <person name="Teso-Perez C."/>
            <person name="Gimenez-Hernandez I."/>
            <person name="Peralta-Sanchez J.M."/>
            <person name="Valdivia E."/>
            <person name="Montalban-Lopez M."/>
            <person name="Martin-Platero A.M."/>
            <person name="Banos A."/>
            <person name="Martinez-Bueno M."/>
        </authorList>
    </citation>
    <scope>NUCLEOTIDE SEQUENCE</scope>
    <source>
        <strain evidence="2">CM22</strain>
    </source>
</reference>
<dbReference type="RefSeq" id="WP_322809781.1">
    <property type="nucleotide sequence ID" value="NZ_JAVBVO010000024.1"/>
</dbReference>
<gene>
    <name evidence="2" type="ORF">RAK27_18380</name>
</gene>
<dbReference type="EMBL" id="JAVBVO010000024">
    <property type="protein sequence ID" value="MDZ5760611.1"/>
    <property type="molecule type" value="Genomic_DNA"/>
</dbReference>
<feature type="compositionally biased region" description="Polar residues" evidence="1">
    <location>
        <begin position="63"/>
        <end position="79"/>
    </location>
</feature>
<dbReference type="Proteomes" id="UP001290462">
    <property type="component" value="Unassembled WGS sequence"/>
</dbReference>
<name>A0AAW9KBV0_CARML</name>
<evidence type="ECO:0000313" key="2">
    <source>
        <dbReference type="EMBL" id="MDZ5760611.1"/>
    </source>
</evidence>
<proteinExistence type="predicted"/>
<comment type="caution">
    <text evidence="2">The sequence shown here is derived from an EMBL/GenBank/DDBJ whole genome shotgun (WGS) entry which is preliminary data.</text>
</comment>
<protein>
    <submittedName>
        <fullName evidence="2">Uncharacterized protein</fullName>
    </submittedName>
</protein>
<organism evidence="2 3">
    <name type="scientific">Carnobacterium maltaromaticum</name>
    <name type="common">Carnobacterium piscicola</name>
    <dbReference type="NCBI Taxonomy" id="2751"/>
    <lineage>
        <taxon>Bacteria</taxon>
        <taxon>Bacillati</taxon>
        <taxon>Bacillota</taxon>
        <taxon>Bacilli</taxon>
        <taxon>Lactobacillales</taxon>
        <taxon>Carnobacteriaceae</taxon>
        <taxon>Carnobacterium</taxon>
    </lineage>
</organism>
<dbReference type="AlphaFoldDB" id="A0AAW9KBV0"/>
<evidence type="ECO:0000256" key="1">
    <source>
        <dbReference type="SAM" id="MobiDB-lite"/>
    </source>
</evidence>
<feature type="region of interest" description="Disordered" evidence="1">
    <location>
        <begin position="50"/>
        <end position="79"/>
    </location>
</feature>